<evidence type="ECO:0000313" key="6">
    <source>
        <dbReference type="Proteomes" id="UP000779809"/>
    </source>
</evidence>
<dbReference type="Gene3D" id="2.60.40.10">
    <property type="entry name" value="Immunoglobulins"/>
    <property type="match status" value="1"/>
</dbReference>
<reference evidence="5" key="1">
    <citation type="submission" date="2020-07" db="EMBL/GenBank/DDBJ databases">
        <title>Huge and variable diversity of episymbiotic CPR bacteria and DPANN archaea in groundwater ecosystems.</title>
        <authorList>
            <person name="He C.Y."/>
            <person name="Keren R."/>
            <person name="Whittaker M."/>
            <person name="Farag I.F."/>
            <person name="Doudna J."/>
            <person name="Cate J.H.D."/>
            <person name="Banfield J.F."/>
        </authorList>
    </citation>
    <scope>NUCLEOTIDE SEQUENCE</scope>
    <source>
        <strain evidence="5">NC_groundwater_580_Pr5_B-0.1um_64_19</strain>
    </source>
</reference>
<dbReference type="SUPFAM" id="SSF49478">
    <property type="entry name" value="Cna protein B-type domain"/>
    <property type="match status" value="1"/>
</dbReference>
<evidence type="ECO:0000256" key="3">
    <source>
        <dbReference type="PROSITE-ProRule" id="PRU00339"/>
    </source>
</evidence>
<dbReference type="Pfam" id="PF13432">
    <property type="entry name" value="TPR_16"/>
    <property type="match status" value="2"/>
</dbReference>
<accession>A0A932A846</accession>
<evidence type="ECO:0000256" key="1">
    <source>
        <dbReference type="ARBA" id="ARBA00022737"/>
    </source>
</evidence>
<feature type="repeat" description="TPR" evidence="3">
    <location>
        <begin position="217"/>
        <end position="250"/>
    </location>
</feature>
<dbReference type="EMBL" id="JACPNR010000009">
    <property type="protein sequence ID" value="MBI2678473.1"/>
    <property type="molecule type" value="Genomic_DNA"/>
</dbReference>
<keyword evidence="2 3" id="KW-0802">TPR repeat</keyword>
<dbReference type="SUPFAM" id="SSF48452">
    <property type="entry name" value="TPR-like"/>
    <property type="match status" value="1"/>
</dbReference>
<dbReference type="AlphaFoldDB" id="A0A932A846"/>
<sequence length="308" mass="33241">MQQIEGDPNATGLGGSVRSADNKPAADVRIEVVNVATGQTVGDTYTRQNGTFDISNIPNGAYEVRAVMGFDEVRERVDTRGGGATVNLRFQRSEATGAGGRHTVSVAQLKVPGKARDAFKKAQSAMGKQKLDDASRFVEEALAAYPEYSDALTLRGVLKLDAGRPEDACEDLDHAIKIDSGNSMAYIAMGAAYNLLSKYDDALRSIDRGVSLAPTAWQGYFEMGKAFLGKGTYDAALRQLNKAEELGPKDYALIHLVKAHALLGMKNYSEAMAELQWYIERAPADQQSAQAKQTLEKVRSFAAVTPAK</sequence>
<dbReference type="InterPro" id="IPR019734">
    <property type="entry name" value="TPR_rpt"/>
</dbReference>
<dbReference type="SMART" id="SM00028">
    <property type="entry name" value="TPR"/>
    <property type="match status" value="5"/>
</dbReference>
<dbReference type="PROSITE" id="PS50005">
    <property type="entry name" value="TPR"/>
    <property type="match status" value="2"/>
</dbReference>
<organism evidence="5 6">
    <name type="scientific">Candidatus Korobacter versatilis</name>
    <dbReference type="NCBI Taxonomy" id="658062"/>
    <lineage>
        <taxon>Bacteria</taxon>
        <taxon>Pseudomonadati</taxon>
        <taxon>Acidobacteriota</taxon>
        <taxon>Terriglobia</taxon>
        <taxon>Terriglobales</taxon>
        <taxon>Candidatus Korobacteraceae</taxon>
        <taxon>Candidatus Korobacter</taxon>
    </lineage>
</organism>
<dbReference type="PANTHER" id="PTHR44858:SF1">
    <property type="entry name" value="UDP-N-ACETYLGLUCOSAMINE--PEPTIDE N-ACETYLGLUCOSAMINYLTRANSFERASE SPINDLY-RELATED"/>
    <property type="match status" value="1"/>
</dbReference>
<dbReference type="InterPro" id="IPR013783">
    <property type="entry name" value="Ig-like_fold"/>
</dbReference>
<dbReference type="InterPro" id="IPR050498">
    <property type="entry name" value="Ycf3"/>
</dbReference>
<proteinExistence type="predicted"/>
<comment type="caution">
    <text evidence="5">The sequence shown here is derived from an EMBL/GenBank/DDBJ whole genome shotgun (WGS) entry which is preliminary data.</text>
</comment>
<gene>
    <name evidence="5" type="ORF">HYX28_06800</name>
</gene>
<dbReference type="Pfam" id="PF13620">
    <property type="entry name" value="CarboxypepD_reg"/>
    <property type="match status" value="1"/>
</dbReference>
<evidence type="ECO:0000256" key="4">
    <source>
        <dbReference type="SAM" id="MobiDB-lite"/>
    </source>
</evidence>
<protein>
    <submittedName>
        <fullName evidence="5">Tetratricopeptide repeat protein</fullName>
    </submittedName>
</protein>
<feature type="region of interest" description="Disordered" evidence="4">
    <location>
        <begin position="1"/>
        <end position="21"/>
    </location>
</feature>
<keyword evidence="1" id="KW-0677">Repeat</keyword>
<evidence type="ECO:0000256" key="2">
    <source>
        <dbReference type="ARBA" id="ARBA00022803"/>
    </source>
</evidence>
<dbReference type="Gene3D" id="1.25.40.10">
    <property type="entry name" value="Tetratricopeptide repeat domain"/>
    <property type="match status" value="2"/>
</dbReference>
<dbReference type="Proteomes" id="UP000779809">
    <property type="component" value="Unassembled WGS sequence"/>
</dbReference>
<dbReference type="PANTHER" id="PTHR44858">
    <property type="entry name" value="TETRATRICOPEPTIDE REPEAT PROTEIN 6"/>
    <property type="match status" value="1"/>
</dbReference>
<name>A0A932A846_9BACT</name>
<dbReference type="InterPro" id="IPR011990">
    <property type="entry name" value="TPR-like_helical_dom_sf"/>
</dbReference>
<feature type="repeat" description="TPR" evidence="3">
    <location>
        <begin position="183"/>
        <end position="216"/>
    </location>
</feature>
<evidence type="ECO:0000313" key="5">
    <source>
        <dbReference type="EMBL" id="MBI2678473.1"/>
    </source>
</evidence>